<feature type="region of interest" description="Disordered" evidence="1">
    <location>
        <begin position="1"/>
        <end position="47"/>
    </location>
</feature>
<feature type="compositionally biased region" description="Basic and acidic residues" evidence="1">
    <location>
        <begin position="34"/>
        <end position="47"/>
    </location>
</feature>
<proteinExistence type="predicted"/>
<dbReference type="InterPro" id="IPR021400">
    <property type="entry name" value="DUF3039"/>
</dbReference>
<organism evidence="2 3">
    <name type="scientific">Sanguibacter suaedae</name>
    <dbReference type="NCBI Taxonomy" id="2795737"/>
    <lineage>
        <taxon>Bacteria</taxon>
        <taxon>Bacillati</taxon>
        <taxon>Actinomycetota</taxon>
        <taxon>Actinomycetes</taxon>
        <taxon>Micrococcales</taxon>
        <taxon>Sanguibacteraceae</taxon>
        <taxon>Sanguibacter</taxon>
    </lineage>
</organism>
<dbReference type="Pfam" id="PF11238">
    <property type="entry name" value="DUF3039"/>
    <property type="match status" value="1"/>
</dbReference>
<evidence type="ECO:0000256" key="1">
    <source>
        <dbReference type="SAM" id="MobiDB-lite"/>
    </source>
</evidence>
<evidence type="ECO:0000313" key="3">
    <source>
        <dbReference type="Proteomes" id="UP000602087"/>
    </source>
</evidence>
<evidence type="ECO:0000313" key="2">
    <source>
        <dbReference type="EMBL" id="MBI9115099.1"/>
    </source>
</evidence>
<dbReference type="RefSeq" id="WP_198733665.1">
    <property type="nucleotide sequence ID" value="NZ_JAEINH010000006.1"/>
</dbReference>
<protein>
    <submittedName>
        <fullName evidence="2">DUF3039 domain-containing protein</fullName>
    </submittedName>
</protein>
<accession>A0A934I3V4</accession>
<dbReference type="EMBL" id="JAEINH010000006">
    <property type="protein sequence ID" value="MBI9115099.1"/>
    <property type="molecule type" value="Genomic_DNA"/>
</dbReference>
<comment type="caution">
    <text evidence="2">The sequence shown here is derived from an EMBL/GenBank/DDBJ whole genome shotgun (WGS) entry which is preliminary data.</text>
</comment>
<reference evidence="2" key="1">
    <citation type="submission" date="2020-12" db="EMBL/GenBank/DDBJ databases">
        <title>Sanguibacter suaedae sp. nov., isolated from Suaeda aralocaspica.</title>
        <authorList>
            <person name="Ma Q."/>
        </authorList>
    </citation>
    <scope>NUCLEOTIDE SEQUENCE</scope>
    <source>
        <strain evidence="2">YZGR15</strain>
    </source>
</reference>
<name>A0A934I3V4_9MICO</name>
<dbReference type="Proteomes" id="UP000602087">
    <property type="component" value="Unassembled WGS sequence"/>
</dbReference>
<feature type="region of interest" description="Disordered" evidence="1">
    <location>
        <begin position="98"/>
        <end position="117"/>
    </location>
</feature>
<gene>
    <name evidence="2" type="ORF">JAV76_08775</name>
</gene>
<keyword evidence="3" id="KW-1185">Reference proteome</keyword>
<sequence length="117" mass="12257">MSEPLMSPSMSTGPSDPAGTPGDPGSGTSTSVLERSETREEVEPGDRERFAHYVRKEKILDSALSGKAVIALCGKVWVPGRDPGKFPVCPVCKEIYEGLRDPQDGEPGGSGPGDGGR</sequence>
<feature type="compositionally biased region" description="Gly residues" evidence="1">
    <location>
        <begin position="106"/>
        <end position="117"/>
    </location>
</feature>
<feature type="compositionally biased region" description="Low complexity" evidence="1">
    <location>
        <begin position="11"/>
        <end position="31"/>
    </location>
</feature>
<dbReference type="AlphaFoldDB" id="A0A934I3V4"/>